<dbReference type="Pfam" id="PF00630">
    <property type="entry name" value="Filamin"/>
    <property type="match status" value="4"/>
</dbReference>
<proteinExistence type="inferred from homology"/>
<reference evidence="5" key="1">
    <citation type="submission" date="2021-01" db="UniProtKB">
        <authorList>
            <consortium name="EnsemblMetazoa"/>
        </authorList>
    </citation>
    <scope>IDENTIFICATION</scope>
</reference>
<feature type="region of interest" description="Disordered" evidence="4">
    <location>
        <begin position="125"/>
        <end position="153"/>
    </location>
</feature>
<dbReference type="AlphaFoldDB" id="A0A7M5XEJ0"/>
<dbReference type="GeneID" id="136809730"/>
<protein>
    <submittedName>
        <fullName evidence="5">Uncharacterized protein</fullName>
    </submittedName>
</protein>
<dbReference type="InterPro" id="IPR001298">
    <property type="entry name" value="Filamin/ABP280_rpt"/>
</dbReference>
<dbReference type="Gene3D" id="2.60.40.10">
    <property type="entry name" value="Immunoglobulins"/>
    <property type="match status" value="5"/>
</dbReference>
<keyword evidence="6" id="KW-1185">Reference proteome</keyword>
<feature type="compositionally biased region" description="Polar residues" evidence="4">
    <location>
        <begin position="125"/>
        <end position="141"/>
    </location>
</feature>
<feature type="repeat" description="Filamin" evidence="3">
    <location>
        <begin position="19"/>
        <end position="111"/>
    </location>
</feature>
<dbReference type="PANTHER" id="PTHR38537:SF8">
    <property type="entry name" value="FILAMIN-A"/>
    <property type="match status" value="1"/>
</dbReference>
<dbReference type="InterPro" id="IPR044801">
    <property type="entry name" value="Filamin"/>
</dbReference>
<name>A0A7M5XEJ0_9CNID</name>
<feature type="repeat" description="Filamin" evidence="3">
    <location>
        <begin position="514"/>
        <end position="607"/>
    </location>
</feature>
<dbReference type="SUPFAM" id="SSF81296">
    <property type="entry name" value="E set domains"/>
    <property type="match status" value="4"/>
</dbReference>
<evidence type="ECO:0000313" key="6">
    <source>
        <dbReference type="Proteomes" id="UP000594262"/>
    </source>
</evidence>
<evidence type="ECO:0000313" key="5">
    <source>
        <dbReference type="EnsemblMetazoa" id="CLYHEMP021684.1"/>
    </source>
</evidence>
<feature type="repeat" description="Filamin" evidence="3">
    <location>
        <begin position="218"/>
        <end position="311"/>
    </location>
</feature>
<dbReference type="InterPro" id="IPR013783">
    <property type="entry name" value="Ig-like_fold"/>
</dbReference>
<sequence length="619" mass="67468">MVTMQEIINEEMEEIANADVESNPERVVAKGYGLVTGIASQPNSFKLDAREAGYGDFDVVIKGASRASIEYIEEEEALYKIKYFVELPGLYQIEIKYDLKHIPGSPFTAKVIDGSTMENQSICKTEGTNSTESFSTINETAPSDEEPPTANNNGKSLPIFADIKLPSGKTIIGTCVQNAAGKVTVNFPREETGTYTVTLKHKKSGKILPGSPYEVSVQAKPQKTTMTAYGTGLKEASIDKTNCFTVFGSKGVEITDVCILVFGPYSCKLKVVQNDWDSFDILYEVKRSGSYQFYIHENGRDIPGSPFIVIAKGTSQNSTQILSSYVATVWHGQPSTNLKTITDMTSPSGQKVSHSLARKGKHVMEIRFLPSQNGIFILDLFKGQRDMEQVFNIRVEALPSSNESVFQISGDGLHTATVNKPSSVKIHSVLPSLKSFSIEFDGPGAVDIVQQKSDKSSSGCAIEYVGRVPGSYAMSIKYDGFHVEGSPFDVTILPAHGMISDVPFNMNSVKQQKSSKPNAKACIVQGDQLHRAYLDKAKTFTIDTSKAGEGVLMAGFHTSLSATEVKCKHLGNSVYEVQYMIGEIGLHKLSVFWSGENIVGSPFEIIVIDENNNAESSSC</sequence>
<feature type="repeat" description="Filamin" evidence="3">
    <location>
        <begin position="398"/>
        <end position="492"/>
    </location>
</feature>
<organism evidence="5 6">
    <name type="scientific">Clytia hemisphaerica</name>
    <dbReference type="NCBI Taxonomy" id="252671"/>
    <lineage>
        <taxon>Eukaryota</taxon>
        <taxon>Metazoa</taxon>
        <taxon>Cnidaria</taxon>
        <taxon>Hydrozoa</taxon>
        <taxon>Hydroidolina</taxon>
        <taxon>Leptothecata</taxon>
        <taxon>Obeliida</taxon>
        <taxon>Clytiidae</taxon>
        <taxon>Clytia</taxon>
    </lineage>
</organism>
<evidence type="ECO:0000256" key="1">
    <source>
        <dbReference type="ARBA" id="ARBA00009238"/>
    </source>
</evidence>
<dbReference type="InterPro" id="IPR017868">
    <property type="entry name" value="Filamin/ABP280_repeat-like"/>
</dbReference>
<evidence type="ECO:0000256" key="2">
    <source>
        <dbReference type="ARBA" id="ARBA00022737"/>
    </source>
</evidence>
<feature type="repeat" description="Filamin" evidence="3">
    <location>
        <begin position="115"/>
        <end position="217"/>
    </location>
</feature>
<evidence type="ECO:0000256" key="3">
    <source>
        <dbReference type="PROSITE-ProRule" id="PRU00087"/>
    </source>
</evidence>
<comment type="similarity">
    <text evidence="1">Belongs to the filamin family.</text>
</comment>
<dbReference type="GO" id="GO:0030036">
    <property type="term" value="P:actin cytoskeleton organization"/>
    <property type="evidence" value="ECO:0007669"/>
    <property type="project" value="InterPro"/>
</dbReference>
<dbReference type="Proteomes" id="UP000594262">
    <property type="component" value="Unplaced"/>
</dbReference>
<accession>A0A7M5XEJ0</accession>
<keyword evidence="2" id="KW-0677">Repeat</keyword>
<dbReference type="RefSeq" id="XP_066922379.1">
    <property type="nucleotide sequence ID" value="XM_067066278.1"/>
</dbReference>
<dbReference type="PANTHER" id="PTHR38537">
    <property type="entry name" value="JITTERBUG, ISOFORM N"/>
    <property type="match status" value="1"/>
</dbReference>
<dbReference type="EnsemblMetazoa" id="CLYHEMT021684.1">
    <property type="protein sequence ID" value="CLYHEMP021684.1"/>
    <property type="gene ID" value="CLYHEMG021684"/>
</dbReference>
<dbReference type="OrthoDB" id="5334309at2759"/>
<evidence type="ECO:0000256" key="4">
    <source>
        <dbReference type="SAM" id="MobiDB-lite"/>
    </source>
</evidence>
<dbReference type="PROSITE" id="PS50194">
    <property type="entry name" value="FILAMIN_REPEAT"/>
    <property type="match status" value="5"/>
</dbReference>
<dbReference type="InterPro" id="IPR014756">
    <property type="entry name" value="Ig_E-set"/>
</dbReference>
<dbReference type="SMART" id="SM00557">
    <property type="entry name" value="IG_FLMN"/>
    <property type="match status" value="4"/>
</dbReference>
<dbReference type="GO" id="GO:0051015">
    <property type="term" value="F:actin filament binding"/>
    <property type="evidence" value="ECO:0007669"/>
    <property type="project" value="InterPro"/>
</dbReference>